<feature type="region of interest" description="Disordered" evidence="1">
    <location>
        <begin position="1"/>
        <end position="75"/>
    </location>
</feature>
<dbReference type="AlphaFoldDB" id="A0A7W9N170"/>
<feature type="transmembrane region" description="Helical" evidence="2">
    <location>
        <begin position="144"/>
        <end position="165"/>
    </location>
</feature>
<evidence type="ECO:0000256" key="2">
    <source>
        <dbReference type="SAM" id="Phobius"/>
    </source>
</evidence>
<keyword evidence="2" id="KW-1133">Transmembrane helix</keyword>
<evidence type="ECO:0000256" key="1">
    <source>
        <dbReference type="SAM" id="MobiDB-lite"/>
    </source>
</evidence>
<keyword evidence="2" id="KW-0812">Transmembrane</keyword>
<feature type="transmembrane region" description="Helical" evidence="2">
    <location>
        <begin position="203"/>
        <end position="225"/>
    </location>
</feature>
<reference evidence="3 4" key="1">
    <citation type="submission" date="2020-08" db="EMBL/GenBank/DDBJ databases">
        <title>Sequencing the genomes of 1000 actinobacteria strains.</title>
        <authorList>
            <person name="Klenk H.-P."/>
        </authorList>
    </citation>
    <scope>NUCLEOTIDE SEQUENCE [LARGE SCALE GENOMIC DNA]</scope>
    <source>
        <strain evidence="3 4">DSM 17945</strain>
    </source>
</reference>
<organism evidence="3 4">
    <name type="scientific">Micrococcus endophyticus</name>
    <dbReference type="NCBI Taxonomy" id="455343"/>
    <lineage>
        <taxon>Bacteria</taxon>
        <taxon>Bacillati</taxon>
        <taxon>Actinomycetota</taxon>
        <taxon>Actinomycetes</taxon>
        <taxon>Micrococcales</taxon>
        <taxon>Micrococcaceae</taxon>
        <taxon>Micrococcus</taxon>
    </lineage>
</organism>
<protein>
    <submittedName>
        <fullName evidence="3">Uncharacterized protein</fullName>
    </submittedName>
</protein>
<feature type="compositionally biased region" description="Polar residues" evidence="1">
    <location>
        <begin position="1"/>
        <end position="12"/>
    </location>
</feature>
<comment type="caution">
    <text evidence="3">The sequence shown here is derived from an EMBL/GenBank/DDBJ whole genome shotgun (WGS) entry which is preliminary data.</text>
</comment>
<accession>A0A7W9N170</accession>
<dbReference type="EMBL" id="JACHMW010000001">
    <property type="protein sequence ID" value="MBB5848881.1"/>
    <property type="molecule type" value="Genomic_DNA"/>
</dbReference>
<dbReference type="Proteomes" id="UP000567246">
    <property type="component" value="Unassembled WGS sequence"/>
</dbReference>
<feature type="transmembrane region" description="Helical" evidence="2">
    <location>
        <begin position="90"/>
        <end position="110"/>
    </location>
</feature>
<proteinExistence type="predicted"/>
<evidence type="ECO:0000313" key="4">
    <source>
        <dbReference type="Proteomes" id="UP000567246"/>
    </source>
</evidence>
<keyword evidence="2" id="KW-0472">Membrane</keyword>
<evidence type="ECO:0000313" key="3">
    <source>
        <dbReference type="EMBL" id="MBB5848881.1"/>
    </source>
</evidence>
<sequence>MSNQNPDFTNPAYNPANPPFEGESGQAGQAPQQGQYGQAPQYGQPDPYGQAPQYGQPGQYPAPGTRYGTQPYGVDGRYGTVPEPRGFRTLLTLTLVSAALWVLSSLPAMFTMDDMMDVVMRDAASQPGVTAEDIEMVSSFMRTAGITSIVISLIIGLGLYALVYFNLRGVKNWARILGIVFAILGALAIFSGIGFLFSGSTMLILSGALTLAYAVVNIIWVITAFRSDVAEWFRQGRPAAA</sequence>
<gene>
    <name evidence="3" type="ORF">HDA33_001445</name>
</gene>
<name>A0A7W9N170_9MICC</name>
<dbReference type="RefSeq" id="WP_184172177.1">
    <property type="nucleotide sequence ID" value="NZ_BAABAG010000011.1"/>
</dbReference>
<feature type="compositionally biased region" description="Low complexity" evidence="1">
    <location>
        <begin position="26"/>
        <end position="64"/>
    </location>
</feature>
<feature type="transmembrane region" description="Helical" evidence="2">
    <location>
        <begin position="177"/>
        <end position="197"/>
    </location>
</feature>
<keyword evidence="4" id="KW-1185">Reference proteome</keyword>